<organism evidence="20 21">
    <name type="scientific">Streptomyces gamaensis</name>
    <dbReference type="NCBI Taxonomy" id="1763542"/>
    <lineage>
        <taxon>Bacteria</taxon>
        <taxon>Bacillati</taxon>
        <taxon>Actinomycetota</taxon>
        <taxon>Actinomycetes</taxon>
        <taxon>Kitasatosporales</taxon>
        <taxon>Streptomycetaceae</taxon>
        <taxon>Streptomyces</taxon>
    </lineage>
</organism>
<keyword evidence="10" id="KW-0547">Nucleotide-binding</keyword>
<evidence type="ECO:0000256" key="1">
    <source>
        <dbReference type="ARBA" id="ARBA00002843"/>
    </source>
</evidence>
<keyword evidence="8 17" id="KW-0028">Amino-acid biosynthesis</keyword>
<dbReference type="GO" id="GO:0004072">
    <property type="term" value="F:aspartate kinase activity"/>
    <property type="evidence" value="ECO:0007669"/>
    <property type="project" value="UniProtKB-EC"/>
</dbReference>
<evidence type="ECO:0000313" key="20">
    <source>
        <dbReference type="EMBL" id="MFC5720680.1"/>
    </source>
</evidence>
<comment type="pathway">
    <text evidence="3 17">Amino-acid biosynthesis; L-methionine biosynthesis via de novo pathway; L-homoserine from L-aspartate: step 1/3.</text>
</comment>
<gene>
    <name evidence="20" type="ORF">ACFP1Z_10945</name>
</gene>
<keyword evidence="21" id="KW-1185">Reference proteome</keyword>
<evidence type="ECO:0000256" key="15">
    <source>
        <dbReference type="ARBA" id="ARBA00047872"/>
    </source>
</evidence>
<comment type="similarity">
    <text evidence="5 16">Belongs to the aspartokinase family.</text>
</comment>
<dbReference type="Proteomes" id="UP001596083">
    <property type="component" value="Unassembled WGS sequence"/>
</dbReference>
<dbReference type="Pfam" id="PF00696">
    <property type="entry name" value="AA_kinase"/>
    <property type="match status" value="1"/>
</dbReference>
<comment type="function">
    <text evidence="1">Catalyzes the phosphorylation of the beta-carboxyl group of aspartic acid with ATP to yield 4-phospho-L-aspartate, which is involved in the branched biosynthetic pathway leading to the biosynthesis of amino acids lysine, threonine, isoleucine and methionine.</text>
</comment>
<keyword evidence="9 16" id="KW-0808">Transferase</keyword>
<keyword evidence="11 16" id="KW-0418">Kinase</keyword>
<sequence length="271" mass="27542">MTLIVQKYGGSSVADADRLQRVAARVAGTREDGHDVVVVVSAMGRSTDELLGLAARISPSPPARETDMLLSAGERVSSALLAMALDALGIPARSLTGAQAGVRTTPEYGRARVVGVTPDRVRAALAAGVVPVVAGFQGRAGDAEITTLGRGGSDTTAVALAAALDADLCEICTDVDGVYTADPRLVPGARRYERIGYTAMRRLAAGGAQVLAAGSVEYAQRHRVPVRVRASHGAGDGTLVCDDAEAAVRGVPREPASPPAVNSVAGAPGAD</sequence>
<evidence type="ECO:0000256" key="11">
    <source>
        <dbReference type="ARBA" id="ARBA00022777"/>
    </source>
</evidence>
<evidence type="ECO:0000256" key="5">
    <source>
        <dbReference type="ARBA" id="ARBA00010122"/>
    </source>
</evidence>
<comment type="pathway">
    <text evidence="2 17">Amino-acid biosynthesis; L-lysine biosynthesis via DAP pathway; (S)-tetrahydrodipicolinate from L-aspartate: step 1/4.</text>
</comment>
<dbReference type="SUPFAM" id="SSF53633">
    <property type="entry name" value="Carbamate kinase-like"/>
    <property type="match status" value="1"/>
</dbReference>
<evidence type="ECO:0000256" key="7">
    <source>
        <dbReference type="ARBA" id="ARBA00016273"/>
    </source>
</evidence>
<evidence type="ECO:0000313" key="21">
    <source>
        <dbReference type="Proteomes" id="UP001596083"/>
    </source>
</evidence>
<reference evidence="21" key="1">
    <citation type="journal article" date="2019" name="Int. J. Syst. Evol. Microbiol.">
        <title>The Global Catalogue of Microorganisms (GCM) 10K type strain sequencing project: providing services to taxonomists for standard genome sequencing and annotation.</title>
        <authorList>
            <consortium name="The Broad Institute Genomics Platform"/>
            <consortium name="The Broad Institute Genome Sequencing Center for Infectious Disease"/>
            <person name="Wu L."/>
            <person name="Ma J."/>
        </authorList>
    </citation>
    <scope>NUCLEOTIDE SEQUENCE [LARGE SCALE GENOMIC DNA]</scope>
    <source>
        <strain evidence="21">CGMCC 4.7304</strain>
    </source>
</reference>
<evidence type="ECO:0000256" key="17">
    <source>
        <dbReference type="RuleBase" id="RU004249"/>
    </source>
</evidence>
<dbReference type="InterPro" id="IPR001341">
    <property type="entry name" value="Asp_kinase"/>
</dbReference>
<evidence type="ECO:0000256" key="4">
    <source>
        <dbReference type="ARBA" id="ARBA00005139"/>
    </source>
</evidence>
<dbReference type="Gene3D" id="3.40.1160.10">
    <property type="entry name" value="Acetylglutamate kinase-like"/>
    <property type="match status" value="1"/>
</dbReference>
<evidence type="ECO:0000256" key="6">
    <source>
        <dbReference type="ARBA" id="ARBA00013059"/>
    </source>
</evidence>
<dbReference type="PANTHER" id="PTHR21499">
    <property type="entry name" value="ASPARTATE KINASE"/>
    <property type="match status" value="1"/>
</dbReference>
<comment type="catalytic activity">
    <reaction evidence="15 16">
        <text>L-aspartate + ATP = 4-phospho-L-aspartate + ADP</text>
        <dbReference type="Rhea" id="RHEA:23776"/>
        <dbReference type="ChEBI" id="CHEBI:29991"/>
        <dbReference type="ChEBI" id="CHEBI:30616"/>
        <dbReference type="ChEBI" id="CHEBI:57535"/>
        <dbReference type="ChEBI" id="CHEBI:456216"/>
        <dbReference type="EC" id="2.7.2.4"/>
    </reaction>
</comment>
<feature type="domain" description="Aspartate/glutamate/uridylate kinase" evidence="19">
    <location>
        <begin position="3"/>
        <end position="229"/>
    </location>
</feature>
<evidence type="ECO:0000256" key="14">
    <source>
        <dbReference type="ARBA" id="ARBA00023154"/>
    </source>
</evidence>
<name>A0ABW0YVW8_9ACTN</name>
<dbReference type="PANTHER" id="PTHR21499:SF3">
    <property type="entry name" value="ASPARTOKINASE"/>
    <property type="match status" value="1"/>
</dbReference>
<dbReference type="EC" id="2.7.2.4" evidence="6 16"/>
<evidence type="ECO:0000259" key="19">
    <source>
        <dbReference type="Pfam" id="PF00696"/>
    </source>
</evidence>
<evidence type="ECO:0000256" key="10">
    <source>
        <dbReference type="ARBA" id="ARBA00022741"/>
    </source>
</evidence>
<protein>
    <recommendedName>
        <fullName evidence="7 16">Aspartokinase</fullName>
        <ecNumber evidence="6 16">2.7.2.4</ecNumber>
    </recommendedName>
</protein>
<evidence type="ECO:0000256" key="9">
    <source>
        <dbReference type="ARBA" id="ARBA00022679"/>
    </source>
</evidence>
<dbReference type="InterPro" id="IPR018042">
    <property type="entry name" value="Aspartate_kinase_CS"/>
</dbReference>
<keyword evidence="14" id="KW-0457">Lysine biosynthesis</keyword>
<evidence type="ECO:0000256" key="3">
    <source>
        <dbReference type="ARBA" id="ARBA00004986"/>
    </source>
</evidence>
<comment type="caution">
    <text evidence="20">The sequence shown here is derived from an EMBL/GenBank/DDBJ whole genome shotgun (WGS) entry which is preliminary data.</text>
</comment>
<evidence type="ECO:0000256" key="18">
    <source>
        <dbReference type="SAM" id="MobiDB-lite"/>
    </source>
</evidence>
<evidence type="ECO:0000256" key="2">
    <source>
        <dbReference type="ARBA" id="ARBA00004766"/>
    </source>
</evidence>
<evidence type="ECO:0000256" key="8">
    <source>
        <dbReference type="ARBA" id="ARBA00022605"/>
    </source>
</evidence>
<dbReference type="EMBL" id="JBHSPB010000005">
    <property type="protein sequence ID" value="MFC5720680.1"/>
    <property type="molecule type" value="Genomic_DNA"/>
</dbReference>
<accession>A0ABW0YVW8</accession>
<evidence type="ECO:0000256" key="13">
    <source>
        <dbReference type="ARBA" id="ARBA00022915"/>
    </source>
</evidence>
<evidence type="ECO:0000256" key="12">
    <source>
        <dbReference type="ARBA" id="ARBA00022840"/>
    </source>
</evidence>
<dbReference type="InterPro" id="IPR041740">
    <property type="entry name" value="AKii-LysC-BS"/>
</dbReference>
<dbReference type="RefSeq" id="WP_390315838.1">
    <property type="nucleotide sequence ID" value="NZ_JBHSPB010000005.1"/>
</dbReference>
<keyword evidence="13" id="KW-0220">Diaminopimelate biosynthesis</keyword>
<comment type="pathway">
    <text evidence="4 17">Amino-acid biosynthesis; L-threonine biosynthesis; L-threonine from L-aspartate: step 1/5.</text>
</comment>
<feature type="region of interest" description="Disordered" evidence="18">
    <location>
        <begin position="250"/>
        <end position="271"/>
    </location>
</feature>
<dbReference type="InterPro" id="IPR001048">
    <property type="entry name" value="Asp/Glu/Uridylate_kinase"/>
</dbReference>
<dbReference type="PROSITE" id="PS00324">
    <property type="entry name" value="ASPARTOKINASE"/>
    <property type="match status" value="1"/>
</dbReference>
<dbReference type="CDD" id="cd04261">
    <property type="entry name" value="AAK_AKii-LysC-BS"/>
    <property type="match status" value="1"/>
</dbReference>
<evidence type="ECO:0000256" key="16">
    <source>
        <dbReference type="RuleBase" id="RU003448"/>
    </source>
</evidence>
<keyword evidence="12" id="KW-0067">ATP-binding</keyword>
<dbReference type="NCBIfam" id="TIGR00657">
    <property type="entry name" value="asp_kinases"/>
    <property type="match status" value="1"/>
</dbReference>
<dbReference type="InterPro" id="IPR036393">
    <property type="entry name" value="AceGlu_kinase-like_sf"/>
</dbReference>
<proteinExistence type="inferred from homology"/>